<feature type="transmembrane region" description="Helical" evidence="6">
    <location>
        <begin position="93"/>
        <end position="121"/>
    </location>
</feature>
<dbReference type="InterPro" id="IPR050367">
    <property type="entry name" value="APC_superfamily"/>
</dbReference>
<evidence type="ECO:0000313" key="7">
    <source>
        <dbReference type="EMBL" id="KIC95843.1"/>
    </source>
</evidence>
<keyword evidence="3 6" id="KW-0812">Transmembrane</keyword>
<dbReference type="PANTHER" id="PTHR42770">
    <property type="entry name" value="AMINO ACID TRANSPORTER-RELATED"/>
    <property type="match status" value="1"/>
</dbReference>
<evidence type="ECO:0000256" key="4">
    <source>
        <dbReference type="ARBA" id="ARBA00022989"/>
    </source>
</evidence>
<evidence type="ECO:0000256" key="6">
    <source>
        <dbReference type="SAM" id="Phobius"/>
    </source>
</evidence>
<feature type="transmembrane region" description="Helical" evidence="6">
    <location>
        <begin position="283"/>
        <end position="312"/>
    </location>
</feature>
<dbReference type="NCBIfam" id="TIGR00908">
    <property type="entry name" value="2A0305"/>
    <property type="match status" value="1"/>
</dbReference>
<evidence type="ECO:0000256" key="2">
    <source>
        <dbReference type="ARBA" id="ARBA00022475"/>
    </source>
</evidence>
<name>A0A0C1LKF4_9BACT</name>
<dbReference type="STRING" id="1349421.OI18_04215"/>
<dbReference type="PIRSF" id="PIRSF006060">
    <property type="entry name" value="AA_transporter"/>
    <property type="match status" value="1"/>
</dbReference>
<feature type="transmembrane region" description="Helical" evidence="6">
    <location>
        <begin position="127"/>
        <end position="146"/>
    </location>
</feature>
<organism evidence="7 8">
    <name type="scientific">Flavihumibacter solisilvae</name>
    <dbReference type="NCBI Taxonomy" id="1349421"/>
    <lineage>
        <taxon>Bacteria</taxon>
        <taxon>Pseudomonadati</taxon>
        <taxon>Bacteroidota</taxon>
        <taxon>Chitinophagia</taxon>
        <taxon>Chitinophagales</taxon>
        <taxon>Chitinophagaceae</taxon>
        <taxon>Flavihumibacter</taxon>
    </lineage>
</organism>
<accession>A0A0C1LKF4</accession>
<reference evidence="7 8" key="1">
    <citation type="submission" date="2014-11" db="EMBL/GenBank/DDBJ databases">
        <title>Genome sequence of Flavihumibacter solisilvae 3-3.</title>
        <authorList>
            <person name="Zhou G."/>
            <person name="Li M."/>
            <person name="Wang G."/>
        </authorList>
    </citation>
    <scope>NUCLEOTIDE SEQUENCE [LARGE SCALE GENOMIC DNA]</scope>
    <source>
        <strain evidence="7 8">3-3</strain>
    </source>
</reference>
<keyword evidence="8" id="KW-1185">Reference proteome</keyword>
<sequence>MPGSQANESSPHLSRSLGPLMLWGLGVGYVISGMYFGWNLGLAEGGTLGLAIATLMIILLYVTFIFSYTELACSIPRAGGVFDYATRALGRDLGFVAGMAQIIEFVFAPPAIAAAIGAYFHIFFPQVPVHVIAVSAYFVFTILNIAGVRAAATFELVITLFAVFELLLFAGITLPHFEIANLRQNAFPNGWTGVWASIPFAIWFFLGLEGVANVAEETINPQKTILKGFSSALITLVILCILVFISSIGVAGWEAIVYPSRGATPSDSPLPLAMSEITGNSGLFYHLLISIGLMGLVASFHGIILAAGRATFEFGRVKYIPSALGKVNARFRTPANALVANMIIGILALLTGKTAEIITLACFGAVTLYLLSMISVLLLRKKEPQLDRPFKVPLYPVFPIVALVLSVICMIAMCTLYKKLSLIYFGILVVSYVWFHLFVKRKSDGQEKILRRDPAATG</sequence>
<evidence type="ECO:0000256" key="1">
    <source>
        <dbReference type="ARBA" id="ARBA00004651"/>
    </source>
</evidence>
<keyword evidence="4 6" id="KW-1133">Transmembrane helix</keyword>
<feature type="transmembrane region" description="Helical" evidence="6">
    <location>
        <begin position="194"/>
        <end position="212"/>
    </location>
</feature>
<gene>
    <name evidence="7" type="ORF">OI18_04215</name>
</gene>
<feature type="transmembrane region" description="Helical" evidence="6">
    <location>
        <begin position="333"/>
        <end position="351"/>
    </location>
</feature>
<proteinExistence type="predicted"/>
<feature type="transmembrane region" description="Helical" evidence="6">
    <location>
        <begin position="50"/>
        <end position="72"/>
    </location>
</feature>
<dbReference type="PANTHER" id="PTHR42770:SF11">
    <property type="entry name" value="INNER MEMBRANE TRANSPORT PROTEIN YBAT"/>
    <property type="match status" value="1"/>
</dbReference>
<feature type="transmembrane region" description="Helical" evidence="6">
    <location>
        <begin position="233"/>
        <end position="253"/>
    </location>
</feature>
<dbReference type="OrthoDB" id="9806937at2"/>
<evidence type="ECO:0000256" key="5">
    <source>
        <dbReference type="ARBA" id="ARBA00023136"/>
    </source>
</evidence>
<keyword evidence="2" id="KW-1003">Cell membrane</keyword>
<feature type="transmembrane region" description="Helical" evidence="6">
    <location>
        <begin position="20"/>
        <end position="38"/>
    </location>
</feature>
<protein>
    <submittedName>
        <fullName evidence="7">Ethanolamin permease</fullName>
    </submittedName>
</protein>
<keyword evidence="5 6" id="KW-0472">Membrane</keyword>
<feature type="transmembrane region" description="Helical" evidence="6">
    <location>
        <begin position="357"/>
        <end position="380"/>
    </location>
</feature>
<evidence type="ECO:0000313" key="8">
    <source>
        <dbReference type="Proteomes" id="UP000031408"/>
    </source>
</evidence>
<comment type="caution">
    <text evidence="7">The sequence shown here is derived from an EMBL/GenBank/DDBJ whole genome shotgun (WGS) entry which is preliminary data.</text>
</comment>
<dbReference type="AlphaFoldDB" id="A0A0C1LKF4"/>
<dbReference type="Pfam" id="PF13520">
    <property type="entry name" value="AA_permease_2"/>
    <property type="match status" value="1"/>
</dbReference>
<dbReference type="GO" id="GO:0022857">
    <property type="term" value="F:transmembrane transporter activity"/>
    <property type="evidence" value="ECO:0007669"/>
    <property type="project" value="InterPro"/>
</dbReference>
<dbReference type="InterPro" id="IPR004757">
    <property type="entry name" value="EtNH_permease"/>
</dbReference>
<dbReference type="Proteomes" id="UP000031408">
    <property type="component" value="Unassembled WGS sequence"/>
</dbReference>
<dbReference type="EMBL" id="JSVC01000004">
    <property type="protein sequence ID" value="KIC95843.1"/>
    <property type="molecule type" value="Genomic_DNA"/>
</dbReference>
<evidence type="ECO:0000256" key="3">
    <source>
        <dbReference type="ARBA" id="ARBA00022692"/>
    </source>
</evidence>
<dbReference type="RefSeq" id="WP_039137481.1">
    <property type="nucleotide sequence ID" value="NZ_JSVC01000004.1"/>
</dbReference>
<feature type="transmembrane region" description="Helical" evidence="6">
    <location>
        <begin position="422"/>
        <end position="439"/>
    </location>
</feature>
<comment type="subcellular location">
    <subcellularLocation>
        <location evidence="1">Cell membrane</location>
        <topology evidence="1">Multi-pass membrane protein</topology>
    </subcellularLocation>
</comment>
<dbReference type="GO" id="GO:0005886">
    <property type="term" value="C:plasma membrane"/>
    <property type="evidence" value="ECO:0007669"/>
    <property type="project" value="UniProtKB-SubCell"/>
</dbReference>
<feature type="transmembrane region" description="Helical" evidence="6">
    <location>
        <begin position="153"/>
        <end position="174"/>
    </location>
</feature>
<dbReference type="InterPro" id="IPR002293">
    <property type="entry name" value="AA/rel_permease1"/>
</dbReference>
<dbReference type="Gene3D" id="1.20.1740.10">
    <property type="entry name" value="Amino acid/polyamine transporter I"/>
    <property type="match status" value="1"/>
</dbReference>
<feature type="transmembrane region" description="Helical" evidence="6">
    <location>
        <begin position="392"/>
        <end position="416"/>
    </location>
</feature>